<feature type="transmembrane region" description="Helical" evidence="2">
    <location>
        <begin position="678"/>
        <end position="711"/>
    </location>
</feature>
<evidence type="ECO:0000313" key="3">
    <source>
        <dbReference type="EMBL" id="EAN96227.1"/>
    </source>
</evidence>
<dbReference type="PaxDb" id="353153-Q4DUN1"/>
<comment type="caution">
    <text evidence="3">The sequence shown here is derived from an EMBL/GenBank/DDBJ whole genome shotgun (WGS) entry which is preliminary data.</text>
</comment>
<dbReference type="Proteomes" id="UP000002296">
    <property type="component" value="Unassembled WGS sequence"/>
</dbReference>
<feature type="region of interest" description="Disordered" evidence="1">
    <location>
        <begin position="100"/>
        <end position="125"/>
    </location>
</feature>
<dbReference type="GeneID" id="3550244"/>
<keyword evidence="2" id="KW-1133">Transmembrane helix</keyword>
<dbReference type="InParanoid" id="Q4DUN1"/>
<proteinExistence type="predicted"/>
<keyword evidence="2" id="KW-0472">Membrane</keyword>
<feature type="compositionally biased region" description="Polar residues" evidence="1">
    <location>
        <begin position="506"/>
        <end position="521"/>
    </location>
</feature>
<accession>Q4DUN1</accession>
<evidence type="ECO:0000256" key="1">
    <source>
        <dbReference type="SAM" id="MobiDB-lite"/>
    </source>
</evidence>
<reference evidence="3 4" key="1">
    <citation type="journal article" date="2005" name="Science">
        <title>The genome sequence of Trypanosoma cruzi, etiologic agent of Chagas disease.</title>
        <authorList>
            <person name="El-Sayed N.M."/>
            <person name="Myler P.J."/>
            <person name="Bartholomeu D.C."/>
            <person name="Nilsson D."/>
            <person name="Aggarwal G."/>
            <person name="Tran A.N."/>
            <person name="Ghedin E."/>
            <person name="Worthey E.A."/>
            <person name="Delcher A.L."/>
            <person name="Blandin G."/>
            <person name="Westenberger S.J."/>
            <person name="Caler E."/>
            <person name="Cerqueira G.C."/>
            <person name="Branche C."/>
            <person name="Haas B."/>
            <person name="Anupama A."/>
            <person name="Arner E."/>
            <person name="Aslund L."/>
            <person name="Attipoe P."/>
            <person name="Bontempi E."/>
            <person name="Bringaud F."/>
            <person name="Burton P."/>
            <person name="Cadag E."/>
            <person name="Campbell D.A."/>
            <person name="Carrington M."/>
            <person name="Crabtree J."/>
            <person name="Darban H."/>
            <person name="da Silveira J.F."/>
            <person name="de Jong P."/>
            <person name="Edwards K."/>
            <person name="Englund P.T."/>
            <person name="Fazelina G."/>
            <person name="Feldblyum T."/>
            <person name="Ferella M."/>
            <person name="Frasch A.C."/>
            <person name="Gull K."/>
            <person name="Horn D."/>
            <person name="Hou L."/>
            <person name="Huang Y."/>
            <person name="Kindlund E."/>
            <person name="Klingbeil M."/>
            <person name="Kluge S."/>
            <person name="Koo H."/>
            <person name="Lacerda D."/>
            <person name="Levin M.J."/>
            <person name="Lorenzi H."/>
            <person name="Louie T."/>
            <person name="Machado C.R."/>
            <person name="McCulloch R."/>
            <person name="McKenna A."/>
            <person name="Mizuno Y."/>
            <person name="Mottram J.C."/>
            <person name="Nelson S."/>
            <person name="Ochaya S."/>
            <person name="Osoegawa K."/>
            <person name="Pai G."/>
            <person name="Parsons M."/>
            <person name="Pentony M."/>
            <person name="Pettersson U."/>
            <person name="Pop M."/>
            <person name="Ramirez J.L."/>
            <person name="Rinta J."/>
            <person name="Robertson L."/>
            <person name="Salzberg S.L."/>
            <person name="Sanchez D.O."/>
            <person name="Seyler A."/>
            <person name="Sharma R."/>
            <person name="Shetty J."/>
            <person name="Simpson A.J."/>
            <person name="Sisk E."/>
            <person name="Tammi M.T."/>
            <person name="Tarleton R."/>
            <person name="Teixeira S."/>
            <person name="Van Aken S."/>
            <person name="Vogt C."/>
            <person name="Ward P.N."/>
            <person name="Wickstead B."/>
            <person name="Wortman J."/>
            <person name="White O."/>
            <person name="Fraser C.M."/>
            <person name="Stuart K.D."/>
            <person name="Andersson B."/>
        </authorList>
    </citation>
    <scope>NUCLEOTIDE SEQUENCE [LARGE SCALE GENOMIC DNA]</scope>
    <source>
        <strain evidence="3 4">CL Brener</strain>
    </source>
</reference>
<sequence>MTTAQSRAASSAAASSASSLSATTMSSTVCCTSCTPDDTPLQAIRYFPTSTSRMDADSADDIRGRGSRKNKQDAEGKRQVQGDFSHVKLKYSESFDAYEDDVEEDGSHLHRHRQQQQQQQQQNSSEFLLSVGTGMSAGRLQVRCDKCFQSGIGRSSTSNFVDWKQQQENKKEPRCEEPKDLVTSALSSQVWRYEAPDSHTNSLEGKVSTSLKCGRNESASLGVCRWNDRSNHVAWRCSDDGNNETVNSWGEKTSLLLNSQKKSCVAPTSPNMQGVKMELCSLHGVYREREEEQQQQHFLFSSHTMNDGFETSHVDSVKGRWLRWRRKSKSFAGAGVQTDSMALTESTRIREAVGIGYLLGDHAPRMGDMLRLFFVPGTIDLEEREVQRWICSVNRTRRHGVLLPELQGIDAGAQFQEFTQPKTAYMSGEAAEVNSGFVSSPPAMAAAAETRRGQMENLSVSSAAAYVYTRQKEVESISLDPARVPGSFLEDREKLDAYWARDESGRSNSDNSDDQMSGMKQHSRYWSNDWRKYSMEAYAMEICSMASCSSVQQNIDNCSVSSENRNYDNGTSLAPSSLRNNSKKDEEKAFGMRCLHGGNDGAYYCNDHDYQKEKKKGKFMTNDKRPAMDGASAWERGIMSDDGRGIGNDDRDTRVNQQCRVKVCIAALKSHFVIMATFMPLALFIGLSVLTSAIVISGLLVVVVALLLGVLVYRHIVALYSLCFSKNLWPTIPLGCSRGHNNERRRSLDASPDGSWLLMSPSLLELTHRFGGRWMYLLTKLLYMGALLAAAILFMSFGFTLTGGAAAIICTLWDHSTFETLSMMESSQGCQLGPKPRFLVLFPFLALAVCFAGPTAARSRLCWWETGIFKLVSLTVFGLLFFTMLTVQLVWTLKHSPSVFDIPLRFIVDHAWGRRVPSLWWLQDTVSQAEFWTEWQVLAYMVLNLSLSVAQLSWFFGFGVSAIKAGTYHFYLMPLLWRRGTVRKERPQGEEEERGQQSVKRFDQCVFAASGFGTPFYVAFILFTTLALVSTFLAFVGTTMSLPSLAAPSPLRLLWTAVPVNLTDTDSGSRRKMVCALGILESSPVGVLRFTAVLSFIAGIVLFAWVPYCVLHVSSMLAHLNPVTEPEERQELAAMAFLRSKQAAARRRTGESHSFGLVSSTTHTTTSWSRLTRCWYRNKGRGALGVGYCGNREKNGHSGGQCGASASSTPPAAASAAAVSGSVIFNLSSPFMLYPEQYHATTRAGDGVRVLELFKHLRLITLEENWFCYHITEVLLLRLPFLVLVFMVSSLLVAGRFARCYEFWAFGEPDLESARPSHKSNVVYVPPFCKEAASVPISDQLYGRLVLFAAVSGGFFMAPLVFAVPAFILLRCRWERWRCMRMTASLAQLMQVDVRQVRDAAPRQPHGTVASPTLPLLWNGEKEAEVIRSEAREVSPVPLEVPVGMNKGTTLTPSAALGGLAGAQFFMATQKSVEGLNAWNTNCNGTRKTAAMASTTRRIRRHRHPMYNAPLVPSQYYQALKKREEAKHTPSTITHKFCSGLWCIVQVSVEAFPLLVTLTAWVGAWRAVVALAYQYGIWTN</sequence>
<evidence type="ECO:0000256" key="2">
    <source>
        <dbReference type="SAM" id="Phobius"/>
    </source>
</evidence>
<feature type="transmembrane region" description="Helical" evidence="2">
    <location>
        <begin position="868"/>
        <end position="891"/>
    </location>
</feature>
<protein>
    <recommendedName>
        <fullName evidence="5">Transmembrane protein</fullName>
    </recommendedName>
</protein>
<feature type="region of interest" description="Disordered" evidence="1">
    <location>
        <begin position="500"/>
        <end position="521"/>
    </location>
</feature>
<evidence type="ECO:0000313" key="4">
    <source>
        <dbReference type="Proteomes" id="UP000002296"/>
    </source>
</evidence>
<name>Q4DUN1_TRYCC</name>
<organism evidence="3 4">
    <name type="scientific">Trypanosoma cruzi (strain CL Brener)</name>
    <dbReference type="NCBI Taxonomy" id="353153"/>
    <lineage>
        <taxon>Eukaryota</taxon>
        <taxon>Discoba</taxon>
        <taxon>Euglenozoa</taxon>
        <taxon>Kinetoplastea</taxon>
        <taxon>Metakinetoplastina</taxon>
        <taxon>Trypanosomatida</taxon>
        <taxon>Trypanosomatidae</taxon>
        <taxon>Trypanosoma</taxon>
        <taxon>Schizotrypanum</taxon>
    </lineage>
</organism>
<feature type="compositionally biased region" description="Basic and acidic residues" evidence="1">
    <location>
        <begin position="54"/>
        <end position="80"/>
    </location>
</feature>
<feature type="transmembrane region" description="Helical" evidence="2">
    <location>
        <begin position="1345"/>
        <end position="1370"/>
    </location>
</feature>
<feature type="transmembrane region" description="Helical" evidence="2">
    <location>
        <begin position="1090"/>
        <end position="1111"/>
    </location>
</feature>
<keyword evidence="4" id="KW-1185">Reference proteome</keyword>
<feature type="transmembrane region" description="Helical" evidence="2">
    <location>
        <begin position="1275"/>
        <end position="1298"/>
    </location>
</feature>
<feature type="compositionally biased region" description="Polar residues" evidence="1">
    <location>
        <begin position="562"/>
        <end position="580"/>
    </location>
</feature>
<dbReference type="EMBL" id="AAHK01000164">
    <property type="protein sequence ID" value="EAN96227.1"/>
    <property type="molecule type" value="Genomic_DNA"/>
</dbReference>
<feature type="region of interest" description="Disordered" evidence="1">
    <location>
        <begin position="45"/>
        <end position="83"/>
    </location>
</feature>
<evidence type="ECO:0008006" key="5">
    <source>
        <dbReference type="Google" id="ProtNLM"/>
    </source>
</evidence>
<feature type="region of interest" description="Disordered" evidence="1">
    <location>
        <begin position="562"/>
        <end position="582"/>
    </location>
</feature>
<feature type="transmembrane region" description="Helical" evidence="2">
    <location>
        <begin position="954"/>
        <end position="977"/>
    </location>
</feature>
<gene>
    <name evidence="3" type="ORF">Tc00.1047053509399.90</name>
</gene>
<dbReference type="AlphaFoldDB" id="Q4DUN1"/>
<feature type="transmembrane region" description="Helical" evidence="2">
    <location>
        <begin position="838"/>
        <end position="856"/>
    </location>
</feature>
<keyword evidence="2" id="KW-0812">Transmembrane</keyword>
<feature type="transmembrane region" description="Helical" evidence="2">
    <location>
        <begin position="781"/>
        <end position="814"/>
    </location>
</feature>
<dbReference type="KEGG" id="tcr:509399.90"/>
<dbReference type="RefSeq" id="XP_818078.1">
    <property type="nucleotide sequence ID" value="XM_812985.1"/>
</dbReference>
<feature type="transmembrane region" description="Helical" evidence="2">
    <location>
        <begin position="1016"/>
        <end position="1036"/>
    </location>
</feature>